<accession>A0ABD0J804</accession>
<sequence length="88" mass="10442">MPVREMQINMEWNWQQNLETASLRLLRVVPQIIVPSTDSVRISADKVKKLYLPDQKPDSVCFPLHVFSLHVFPLHVFPLHVFRRFLFT</sequence>
<protein>
    <submittedName>
        <fullName evidence="1">Uncharacterized protein</fullName>
    </submittedName>
</protein>
<evidence type="ECO:0000313" key="2">
    <source>
        <dbReference type="Proteomes" id="UP001519460"/>
    </source>
</evidence>
<dbReference type="EMBL" id="JACVVK020000573">
    <property type="protein sequence ID" value="KAK7465168.1"/>
    <property type="molecule type" value="Genomic_DNA"/>
</dbReference>
<gene>
    <name evidence="1" type="ORF">BaRGS_00037658</name>
</gene>
<dbReference type="Proteomes" id="UP001519460">
    <property type="component" value="Unassembled WGS sequence"/>
</dbReference>
<proteinExistence type="predicted"/>
<evidence type="ECO:0000313" key="1">
    <source>
        <dbReference type="EMBL" id="KAK7465168.1"/>
    </source>
</evidence>
<feature type="non-terminal residue" evidence="1">
    <location>
        <position position="88"/>
    </location>
</feature>
<keyword evidence="2" id="KW-1185">Reference proteome</keyword>
<dbReference type="AlphaFoldDB" id="A0ABD0J804"/>
<organism evidence="1 2">
    <name type="scientific">Batillaria attramentaria</name>
    <dbReference type="NCBI Taxonomy" id="370345"/>
    <lineage>
        <taxon>Eukaryota</taxon>
        <taxon>Metazoa</taxon>
        <taxon>Spiralia</taxon>
        <taxon>Lophotrochozoa</taxon>
        <taxon>Mollusca</taxon>
        <taxon>Gastropoda</taxon>
        <taxon>Caenogastropoda</taxon>
        <taxon>Sorbeoconcha</taxon>
        <taxon>Cerithioidea</taxon>
        <taxon>Batillariidae</taxon>
        <taxon>Batillaria</taxon>
    </lineage>
</organism>
<reference evidence="1 2" key="1">
    <citation type="journal article" date="2023" name="Sci. Data">
        <title>Genome assembly of the Korean intertidal mud-creeper Batillaria attramentaria.</title>
        <authorList>
            <person name="Patra A.K."/>
            <person name="Ho P.T."/>
            <person name="Jun S."/>
            <person name="Lee S.J."/>
            <person name="Kim Y."/>
            <person name="Won Y.J."/>
        </authorList>
    </citation>
    <scope>NUCLEOTIDE SEQUENCE [LARGE SCALE GENOMIC DNA]</scope>
    <source>
        <strain evidence="1">Wonlab-2016</strain>
    </source>
</reference>
<name>A0ABD0J804_9CAEN</name>
<comment type="caution">
    <text evidence="1">The sequence shown here is derived from an EMBL/GenBank/DDBJ whole genome shotgun (WGS) entry which is preliminary data.</text>
</comment>